<dbReference type="Gene3D" id="2.130.10.10">
    <property type="entry name" value="YVTN repeat-like/Quinoprotein amine dehydrogenase"/>
    <property type="match status" value="2"/>
</dbReference>
<dbReference type="Pfam" id="PF00400">
    <property type="entry name" value="WD40"/>
    <property type="match status" value="3"/>
</dbReference>
<gene>
    <name evidence="4" type="ORF">BGZ65_009815</name>
</gene>
<feature type="non-terminal residue" evidence="4">
    <location>
        <position position="1"/>
    </location>
</feature>
<evidence type="ECO:0000313" key="4">
    <source>
        <dbReference type="EMBL" id="KAF9994553.1"/>
    </source>
</evidence>
<keyword evidence="1 3" id="KW-0853">WD repeat</keyword>
<dbReference type="PRINTS" id="PR00320">
    <property type="entry name" value="GPROTEINBRPT"/>
</dbReference>
<accession>A0A9P6MDW0</accession>
<evidence type="ECO:0000256" key="2">
    <source>
        <dbReference type="ARBA" id="ARBA00022737"/>
    </source>
</evidence>
<feature type="repeat" description="WD" evidence="3">
    <location>
        <begin position="24"/>
        <end position="59"/>
    </location>
</feature>
<dbReference type="EMBL" id="JAAAHW010001543">
    <property type="protein sequence ID" value="KAF9994553.1"/>
    <property type="molecule type" value="Genomic_DNA"/>
</dbReference>
<evidence type="ECO:0000256" key="3">
    <source>
        <dbReference type="PROSITE-ProRule" id="PRU00221"/>
    </source>
</evidence>
<keyword evidence="2" id="KW-0677">Repeat</keyword>
<feature type="repeat" description="WD" evidence="3">
    <location>
        <begin position="81"/>
        <end position="114"/>
    </location>
</feature>
<sequence>VCDINVYETSNWERIRTWSWRKDVFSVMFSPSSGQLFSGSGDDGTVRLWDVETGDCIHILGVGDKAVSSVGYNAASSDVFVFSVAYSPQGDMIASAKDKTVRVWNVETGECRHTLTGHSDEVRSVVYSPNGNQIASGSGDTTVRL</sequence>
<feature type="repeat" description="WD" evidence="3">
    <location>
        <begin position="115"/>
        <end position="145"/>
    </location>
</feature>
<evidence type="ECO:0000313" key="5">
    <source>
        <dbReference type="Proteomes" id="UP000749646"/>
    </source>
</evidence>
<dbReference type="SUPFAM" id="SSF50998">
    <property type="entry name" value="Quinoprotein alcohol dehydrogenase-like"/>
    <property type="match status" value="1"/>
</dbReference>
<evidence type="ECO:0008006" key="6">
    <source>
        <dbReference type="Google" id="ProtNLM"/>
    </source>
</evidence>
<comment type="caution">
    <text evidence="4">The sequence shown here is derived from an EMBL/GenBank/DDBJ whole genome shotgun (WGS) entry which is preliminary data.</text>
</comment>
<reference evidence="4" key="1">
    <citation type="journal article" date="2020" name="Fungal Divers.">
        <title>Resolving the Mortierellaceae phylogeny through synthesis of multi-gene phylogenetics and phylogenomics.</title>
        <authorList>
            <person name="Vandepol N."/>
            <person name="Liber J."/>
            <person name="Desiro A."/>
            <person name="Na H."/>
            <person name="Kennedy M."/>
            <person name="Barry K."/>
            <person name="Grigoriev I.V."/>
            <person name="Miller A.N."/>
            <person name="O'Donnell K."/>
            <person name="Stajich J.E."/>
            <person name="Bonito G."/>
        </authorList>
    </citation>
    <scope>NUCLEOTIDE SEQUENCE</scope>
    <source>
        <strain evidence="4">MES-2147</strain>
    </source>
</reference>
<name>A0A9P6MDW0_9FUNG</name>
<dbReference type="PROSITE" id="PS00678">
    <property type="entry name" value="WD_REPEATS_1"/>
    <property type="match status" value="1"/>
</dbReference>
<dbReference type="AlphaFoldDB" id="A0A9P6MDW0"/>
<protein>
    <recommendedName>
        <fullName evidence="6">WD40 repeat-like protein</fullName>
    </recommendedName>
</protein>
<dbReference type="OrthoDB" id="2435468at2759"/>
<organism evidence="4 5">
    <name type="scientific">Modicella reniformis</name>
    <dbReference type="NCBI Taxonomy" id="1440133"/>
    <lineage>
        <taxon>Eukaryota</taxon>
        <taxon>Fungi</taxon>
        <taxon>Fungi incertae sedis</taxon>
        <taxon>Mucoromycota</taxon>
        <taxon>Mortierellomycotina</taxon>
        <taxon>Mortierellomycetes</taxon>
        <taxon>Mortierellales</taxon>
        <taxon>Mortierellaceae</taxon>
        <taxon>Modicella</taxon>
    </lineage>
</organism>
<dbReference type="PROSITE" id="PS50294">
    <property type="entry name" value="WD_REPEATS_REGION"/>
    <property type="match status" value="2"/>
</dbReference>
<keyword evidence="5" id="KW-1185">Reference proteome</keyword>
<dbReference type="InterPro" id="IPR011047">
    <property type="entry name" value="Quinoprotein_ADH-like_sf"/>
</dbReference>
<dbReference type="InterPro" id="IPR015943">
    <property type="entry name" value="WD40/YVTN_repeat-like_dom_sf"/>
</dbReference>
<dbReference type="PANTHER" id="PTHR19879:SF9">
    <property type="entry name" value="TRANSCRIPTION INITIATION FACTOR TFIID SUBUNIT 5"/>
    <property type="match status" value="1"/>
</dbReference>
<evidence type="ECO:0000256" key="1">
    <source>
        <dbReference type="ARBA" id="ARBA00022574"/>
    </source>
</evidence>
<dbReference type="InterPro" id="IPR020472">
    <property type="entry name" value="WD40_PAC1"/>
</dbReference>
<dbReference type="PROSITE" id="PS50082">
    <property type="entry name" value="WD_REPEATS_2"/>
    <property type="match status" value="3"/>
</dbReference>
<dbReference type="InterPro" id="IPR019775">
    <property type="entry name" value="WD40_repeat_CS"/>
</dbReference>
<dbReference type="Proteomes" id="UP000749646">
    <property type="component" value="Unassembled WGS sequence"/>
</dbReference>
<dbReference type="SMART" id="SM00320">
    <property type="entry name" value="WD40"/>
    <property type="match status" value="3"/>
</dbReference>
<proteinExistence type="predicted"/>
<dbReference type="InterPro" id="IPR001680">
    <property type="entry name" value="WD40_rpt"/>
</dbReference>
<dbReference type="PANTHER" id="PTHR19879">
    <property type="entry name" value="TRANSCRIPTION INITIATION FACTOR TFIID"/>
    <property type="match status" value="1"/>
</dbReference>